<evidence type="ECO:0000256" key="5">
    <source>
        <dbReference type="ARBA" id="ARBA00022490"/>
    </source>
</evidence>
<dbReference type="Pfam" id="PF14579">
    <property type="entry name" value="HHH_6"/>
    <property type="match status" value="1"/>
</dbReference>
<evidence type="ECO:0000256" key="8">
    <source>
        <dbReference type="ARBA" id="ARBA00022705"/>
    </source>
</evidence>
<gene>
    <name evidence="14" type="ORF">SAMN05421742_103162</name>
</gene>
<dbReference type="PANTHER" id="PTHR32294">
    <property type="entry name" value="DNA POLYMERASE III SUBUNIT ALPHA"/>
    <property type="match status" value="1"/>
</dbReference>
<dbReference type="Proteomes" id="UP000217076">
    <property type="component" value="Unassembled WGS sequence"/>
</dbReference>
<dbReference type="EC" id="2.7.7.7" evidence="3"/>
<dbReference type="InterPro" id="IPR029460">
    <property type="entry name" value="DNAPol_HHH"/>
</dbReference>
<dbReference type="Pfam" id="PF01336">
    <property type="entry name" value="tRNA_anti-codon"/>
    <property type="match status" value="1"/>
</dbReference>
<reference evidence="15" key="1">
    <citation type="submission" date="2016-10" db="EMBL/GenBank/DDBJ databases">
        <authorList>
            <person name="Varghese N."/>
            <person name="Submissions S."/>
        </authorList>
    </citation>
    <scope>NUCLEOTIDE SEQUENCE [LARGE SCALE GENOMIC DNA]</scope>
    <source>
        <strain evidence="15">930I</strain>
    </source>
</reference>
<keyword evidence="15" id="KW-1185">Reference proteome</keyword>
<keyword evidence="7" id="KW-0548">Nucleotidyltransferase</keyword>
<dbReference type="AlphaFoldDB" id="A0A1G7Y1M2"/>
<dbReference type="InterPro" id="IPR004013">
    <property type="entry name" value="PHP_dom"/>
</dbReference>
<comment type="catalytic activity">
    <reaction evidence="12">
        <text>DNA(n) + a 2'-deoxyribonucleoside 5'-triphosphate = DNA(n+1) + diphosphate</text>
        <dbReference type="Rhea" id="RHEA:22508"/>
        <dbReference type="Rhea" id="RHEA-COMP:17339"/>
        <dbReference type="Rhea" id="RHEA-COMP:17340"/>
        <dbReference type="ChEBI" id="CHEBI:33019"/>
        <dbReference type="ChEBI" id="CHEBI:61560"/>
        <dbReference type="ChEBI" id="CHEBI:173112"/>
        <dbReference type="EC" id="2.7.7.7"/>
    </reaction>
</comment>
<keyword evidence="5" id="KW-0963">Cytoplasm</keyword>
<evidence type="ECO:0000313" key="14">
    <source>
        <dbReference type="EMBL" id="SDG90284.1"/>
    </source>
</evidence>
<evidence type="ECO:0000256" key="1">
    <source>
        <dbReference type="ARBA" id="ARBA00004496"/>
    </source>
</evidence>
<dbReference type="InterPro" id="IPR049821">
    <property type="entry name" value="PolIIIA_DnaE1_PHP"/>
</dbReference>
<dbReference type="STRING" id="83401.SAMN05421742_103162"/>
<dbReference type="GO" id="GO:0005737">
    <property type="term" value="C:cytoplasm"/>
    <property type="evidence" value="ECO:0007669"/>
    <property type="project" value="UniProtKB-SubCell"/>
</dbReference>
<evidence type="ECO:0000256" key="6">
    <source>
        <dbReference type="ARBA" id="ARBA00022679"/>
    </source>
</evidence>
<dbReference type="Gene3D" id="1.10.150.870">
    <property type="match status" value="1"/>
</dbReference>
<dbReference type="NCBIfam" id="NF004226">
    <property type="entry name" value="PRK05673.1"/>
    <property type="match status" value="1"/>
</dbReference>
<protein>
    <recommendedName>
        <fullName evidence="4">DNA polymerase III subunit alpha</fullName>
        <ecNumber evidence="3">2.7.7.7</ecNumber>
    </recommendedName>
</protein>
<keyword evidence="8" id="KW-0235">DNA replication</keyword>
<evidence type="ECO:0000256" key="11">
    <source>
        <dbReference type="ARBA" id="ARBA00026073"/>
    </source>
</evidence>
<evidence type="ECO:0000256" key="2">
    <source>
        <dbReference type="ARBA" id="ARBA00009496"/>
    </source>
</evidence>
<dbReference type="PANTHER" id="PTHR32294:SF0">
    <property type="entry name" value="DNA POLYMERASE III SUBUNIT ALPHA"/>
    <property type="match status" value="1"/>
</dbReference>
<dbReference type="Pfam" id="PF02811">
    <property type="entry name" value="PHP"/>
    <property type="match status" value="1"/>
</dbReference>
<dbReference type="CDD" id="cd04485">
    <property type="entry name" value="DnaE_OBF"/>
    <property type="match status" value="1"/>
</dbReference>
<dbReference type="InterPro" id="IPR011708">
    <property type="entry name" value="DNA_pol3_alpha_NTPase_dom"/>
</dbReference>
<dbReference type="InterPro" id="IPR041931">
    <property type="entry name" value="DNA_pol3_alpha_thumb_dom"/>
</dbReference>
<comment type="similarity">
    <text evidence="2">Belongs to the DNA polymerase type-C family. DnaE subfamily.</text>
</comment>
<comment type="subunit">
    <text evidence="11">DNA polymerase III contains a core (composed of alpha, epsilon and theta chains) that associates with a tau subunit. This core dimerizes to form the POLIII' complex. PolIII' associates with the gamma complex (composed of gamma, delta, delta', psi and chi chains) and with the beta chain to form the complete DNA polymerase III complex.</text>
</comment>
<evidence type="ECO:0000256" key="10">
    <source>
        <dbReference type="ARBA" id="ARBA00025611"/>
    </source>
</evidence>
<feature type="domain" description="Polymerase/histidinol phosphatase N-terminal" evidence="13">
    <location>
        <begin position="6"/>
        <end position="73"/>
    </location>
</feature>
<dbReference type="InterPro" id="IPR004365">
    <property type="entry name" value="NA-bd_OB_tRNA"/>
</dbReference>
<evidence type="ECO:0000313" key="15">
    <source>
        <dbReference type="Proteomes" id="UP000217076"/>
    </source>
</evidence>
<dbReference type="Gene3D" id="3.20.20.140">
    <property type="entry name" value="Metal-dependent hydrolases"/>
    <property type="match status" value="1"/>
</dbReference>
<evidence type="ECO:0000259" key="13">
    <source>
        <dbReference type="SMART" id="SM00481"/>
    </source>
</evidence>
<dbReference type="GO" id="GO:0003887">
    <property type="term" value="F:DNA-directed DNA polymerase activity"/>
    <property type="evidence" value="ECO:0007669"/>
    <property type="project" value="UniProtKB-KW"/>
</dbReference>
<evidence type="ECO:0000256" key="12">
    <source>
        <dbReference type="ARBA" id="ARBA00049244"/>
    </source>
</evidence>
<evidence type="ECO:0000256" key="3">
    <source>
        <dbReference type="ARBA" id="ARBA00012417"/>
    </source>
</evidence>
<dbReference type="CDD" id="cd07433">
    <property type="entry name" value="PHP_PolIIIA_DnaE1"/>
    <property type="match status" value="1"/>
</dbReference>
<evidence type="ECO:0000256" key="4">
    <source>
        <dbReference type="ARBA" id="ARBA00019114"/>
    </source>
</evidence>
<dbReference type="GO" id="GO:0008408">
    <property type="term" value="F:3'-5' exonuclease activity"/>
    <property type="evidence" value="ECO:0007669"/>
    <property type="project" value="InterPro"/>
</dbReference>
<dbReference type="InterPro" id="IPR016195">
    <property type="entry name" value="Pol/histidinol_Pase-like"/>
</dbReference>
<dbReference type="InterPro" id="IPR004805">
    <property type="entry name" value="DnaE2/DnaE/PolC"/>
</dbReference>
<sequence>MTDGFVHLRVHTAYSLSEGAIPVKALPDLCAKAGMPAVGLTDTRNLFGALEASTALSKAGIQPIVGCQMALARPAPAEPSREPLRPAEPEYVVLLAQTPTGYRNLLSLVSTSFLDSPPGALASIAMDTLAARAEGLIVLSGGIDGPVARRLLEGRPDEARQMLQTLATAFPGRTYVEIQRHGLADQDRVEPALIELAYALDLPLVATNDCHFPDPTLHEAADALLCMSQKATINTAERRRLTPEHWFKPPQAMRELFADLPEAVDNTLVIARRCAVMAEVKKPILPTYTKLGERSVEEALGEMARAGLERRLWRHVYREGMTDQDRAQAAKPYRERLEHELTIIGGMGFPGYFLIVADFIQWAKDHDIPVGPGRGSGAGSVVAWALTITDLDPIRFTLLFERFLNPERVSMPDFDIDFCQHRREEVIRYVQKEYGTDRVAQIITFGKLQARAVVRSVGRVLEMPLGYVDRICKMIPNNPANPVTLKQAVDGEPQLQELRDGDPDVARLLGIGMQLEGLYSHASTHAAGVVIGDRPLDELVPLYRDPNAETPVTQFNMKWVEQAGLVKFDFLGLKTLTVLKTAVDLLAEQEIEIDLSALPLDDRKTFDMLSRGETAGVFQLESAGMRDVLKGMKPDTLEDIIAVVALYRPGPMDNIPSYIRRKHGEEPVHYLHPSLETVLKETYGIMIYQEQVMQAAQVMAGYSLGNADLLRRAMGKKIQAEMDKQRQTFVEGATARGIPSSQASQVFDTIAKFAGYGFNKSHAAAYALVAYQTGYMKANHPVAFMAATMTFDKHNTDKLGAFKGELKRLGIPLLPPDVNVSGVDFRPEKMADGSDGPWAIRYALSAVRNVGTAAMEALVAEREANGPFADLTDFAQRMDARQVNRRLLESLIKAGALDSLNANRAQTFEAIESILRHAQSAAEERASNQVNLFGGGDEAPRMVLPKVVDWNRQEKPEKECEAIGFFLSAHPLDEFGERLERLDVIPFGDLKSRFAKGRTGGGAVRLAGIVTAVRIQRSKKNNNRYAFVTLSDTSGIYEVTLFSEVLASAGELISVGRRVLLSAAAEPRPDDPDDLRLTVQAVRALDEAMAKAATKIRVRLETPEAIEPLKVALGPVRQGGGARVVLVPSSPRFDMELTLEGTYSPPPGALDTLRVTPGVLEVAEF</sequence>
<comment type="subcellular location">
    <subcellularLocation>
        <location evidence="1">Cytoplasm</location>
    </subcellularLocation>
</comment>
<evidence type="ECO:0000256" key="7">
    <source>
        <dbReference type="ARBA" id="ARBA00022695"/>
    </source>
</evidence>
<dbReference type="OrthoDB" id="9803237at2"/>
<dbReference type="InterPro" id="IPR040982">
    <property type="entry name" value="DNA_pol3_finger"/>
</dbReference>
<dbReference type="Pfam" id="PF17657">
    <property type="entry name" value="DNA_pol3_finger"/>
    <property type="match status" value="1"/>
</dbReference>
<dbReference type="GO" id="GO:0003676">
    <property type="term" value="F:nucleic acid binding"/>
    <property type="evidence" value="ECO:0007669"/>
    <property type="project" value="InterPro"/>
</dbReference>
<accession>A0A1G7Y1M2</accession>
<name>A0A1G7Y1M2_9PROT</name>
<dbReference type="InterPro" id="IPR003141">
    <property type="entry name" value="Pol/His_phosphatase_N"/>
</dbReference>
<dbReference type="GO" id="GO:0006260">
    <property type="term" value="P:DNA replication"/>
    <property type="evidence" value="ECO:0007669"/>
    <property type="project" value="UniProtKB-KW"/>
</dbReference>
<dbReference type="RefSeq" id="WP_092616912.1">
    <property type="nucleotide sequence ID" value="NZ_FNCV01000003.1"/>
</dbReference>
<dbReference type="Pfam" id="PF07733">
    <property type="entry name" value="DNA_pol3_alpha"/>
    <property type="match status" value="1"/>
</dbReference>
<organism evidence="14 15">
    <name type="scientific">Roseospirillum parvum</name>
    <dbReference type="NCBI Taxonomy" id="83401"/>
    <lineage>
        <taxon>Bacteria</taxon>
        <taxon>Pseudomonadati</taxon>
        <taxon>Pseudomonadota</taxon>
        <taxon>Alphaproteobacteria</taxon>
        <taxon>Rhodospirillales</taxon>
        <taxon>Rhodospirillaceae</taxon>
        <taxon>Roseospirillum</taxon>
    </lineage>
</organism>
<comment type="function">
    <text evidence="10">DNA polymerase III is a complex, multichain enzyme responsible for most of the replicative synthesis in bacteria. This DNA polymerase also exhibits 3' to 5' exonuclease activity. The alpha chain is the DNA polymerase.</text>
</comment>
<dbReference type="SMART" id="SM00481">
    <property type="entry name" value="POLIIIAc"/>
    <property type="match status" value="1"/>
</dbReference>
<dbReference type="SUPFAM" id="SSF89550">
    <property type="entry name" value="PHP domain-like"/>
    <property type="match status" value="1"/>
</dbReference>
<evidence type="ECO:0000256" key="9">
    <source>
        <dbReference type="ARBA" id="ARBA00022932"/>
    </source>
</evidence>
<dbReference type="Gene3D" id="1.10.10.1600">
    <property type="entry name" value="Bacterial DNA polymerase III alpha subunit, thumb domain"/>
    <property type="match status" value="1"/>
</dbReference>
<keyword evidence="6" id="KW-0808">Transferase</keyword>
<dbReference type="NCBIfam" id="TIGR00594">
    <property type="entry name" value="polc"/>
    <property type="match status" value="1"/>
</dbReference>
<proteinExistence type="inferred from homology"/>
<dbReference type="EMBL" id="FNCV01000003">
    <property type="protein sequence ID" value="SDG90284.1"/>
    <property type="molecule type" value="Genomic_DNA"/>
</dbReference>
<keyword evidence="9" id="KW-0239">DNA-directed DNA polymerase</keyword>